<reference evidence="6" key="1">
    <citation type="submission" date="2016-04" db="EMBL/GenBank/DDBJ databases">
        <authorList>
            <person name="Tabuchi Yagui T.R."/>
        </authorList>
    </citation>
    <scope>NUCLEOTIDE SEQUENCE [LARGE SCALE GENOMIC DNA]</scope>
    <source>
        <strain evidence="6">NIES-26</strain>
    </source>
</reference>
<evidence type="ECO:0000313" key="6">
    <source>
        <dbReference type="EMBL" id="RCJ19674.1"/>
    </source>
</evidence>
<accession>A0A367Q8M8</accession>
<dbReference type="GO" id="GO:0050660">
    <property type="term" value="F:flavin adenine dinucleotide binding"/>
    <property type="evidence" value="ECO:0007669"/>
    <property type="project" value="InterPro"/>
</dbReference>
<dbReference type="Gene3D" id="3.30.9.10">
    <property type="entry name" value="D-Amino Acid Oxidase, subunit A, domain 2"/>
    <property type="match status" value="1"/>
</dbReference>
<evidence type="ECO:0000256" key="4">
    <source>
        <dbReference type="ARBA" id="ARBA00023002"/>
    </source>
</evidence>
<dbReference type="Pfam" id="PF01266">
    <property type="entry name" value="DAO"/>
    <property type="match status" value="1"/>
</dbReference>
<name>A0A367Q8M8_9NOSO</name>
<dbReference type="Gene3D" id="3.50.50.60">
    <property type="entry name" value="FAD/NAD(P)-binding domain"/>
    <property type="match status" value="1"/>
</dbReference>
<comment type="cofactor">
    <cofactor evidence="1">
        <name>FAD</name>
        <dbReference type="ChEBI" id="CHEBI:57692"/>
    </cofactor>
</comment>
<keyword evidence="2" id="KW-0285">Flavoprotein</keyword>
<dbReference type="SUPFAM" id="SSF51905">
    <property type="entry name" value="FAD/NAD(P)-binding domain"/>
    <property type="match status" value="1"/>
</dbReference>
<dbReference type="InterPro" id="IPR045170">
    <property type="entry name" value="MTOX"/>
</dbReference>
<feature type="domain" description="FAD dependent oxidoreductase" evidence="5">
    <location>
        <begin position="4"/>
        <end position="349"/>
    </location>
</feature>
<keyword evidence="7" id="KW-1185">Reference proteome</keyword>
<evidence type="ECO:0000256" key="2">
    <source>
        <dbReference type="ARBA" id="ARBA00022630"/>
    </source>
</evidence>
<dbReference type="SUPFAM" id="SSF54373">
    <property type="entry name" value="FAD-linked reductases, C-terminal domain"/>
    <property type="match status" value="1"/>
</dbReference>
<keyword evidence="3" id="KW-0274">FAD</keyword>
<evidence type="ECO:0000256" key="1">
    <source>
        <dbReference type="ARBA" id="ARBA00001974"/>
    </source>
</evidence>
<evidence type="ECO:0000256" key="3">
    <source>
        <dbReference type="ARBA" id="ARBA00022827"/>
    </source>
</evidence>
<comment type="caution">
    <text evidence="6">The sequence shown here is derived from an EMBL/GenBank/DDBJ whole genome shotgun (WGS) entry which is preliminary data.</text>
</comment>
<proteinExistence type="predicted"/>
<dbReference type="InterPro" id="IPR036188">
    <property type="entry name" value="FAD/NAD-bd_sf"/>
</dbReference>
<dbReference type="EMBL" id="LXQD01000339">
    <property type="protein sequence ID" value="RCJ19674.1"/>
    <property type="molecule type" value="Genomic_DNA"/>
</dbReference>
<evidence type="ECO:0000259" key="5">
    <source>
        <dbReference type="Pfam" id="PF01266"/>
    </source>
</evidence>
<dbReference type="GO" id="GO:0008115">
    <property type="term" value="F:sarcosine oxidase activity"/>
    <property type="evidence" value="ECO:0007669"/>
    <property type="project" value="TreeGrafter"/>
</dbReference>
<dbReference type="Proteomes" id="UP000252107">
    <property type="component" value="Unassembled WGS sequence"/>
</dbReference>
<keyword evidence="4" id="KW-0560">Oxidoreductase</keyword>
<dbReference type="InterPro" id="IPR006076">
    <property type="entry name" value="FAD-dep_OxRdtase"/>
</dbReference>
<dbReference type="PANTHER" id="PTHR10961:SF46">
    <property type="entry name" value="PEROXISOMAL SARCOSINE OXIDASE"/>
    <property type="match status" value="1"/>
</dbReference>
<gene>
    <name evidence="6" type="ORF">A6770_05905</name>
</gene>
<evidence type="ECO:0000313" key="7">
    <source>
        <dbReference type="Proteomes" id="UP000252107"/>
    </source>
</evidence>
<dbReference type="AlphaFoldDB" id="A0A367Q8M8"/>
<sequence>MTFRVTVVGAGIVGLSAAWALWRDGHQVTVYEQKALPNSLGSSVDQHRLIRYPYGSELGYTRMVADAYQAWEKLWTDINKKLYAPTGTLVLAKTGESWANDSADTLGQLGLSVQWLDADQLQDTFPLLVADGVESAFYLDSGGVLLADQIITAMVQHLNSRGVTFHTQVQVREIVPDLARIVLSNGIVVDADTLVVAAGPWVTRLLPDLSQRVTPSRQVVVYLEPPPDKIAQWIAAPMILDIDPDSGFYLVPPVLGTELKIGDHRFTLTGDPDCEREAGEAEARAIFEQCKQRLKEFDRYRLQRSCTCFYTVAPQERFIVERLGNSWLMTGFSGHGFKFGPLLGLALAEAVAGRRTANDLSQWAAGHAILDFGFCEKLRAGVPPR</sequence>
<protein>
    <recommendedName>
        <fullName evidence="5">FAD dependent oxidoreductase domain-containing protein</fullName>
    </recommendedName>
</protein>
<dbReference type="PANTHER" id="PTHR10961">
    <property type="entry name" value="PEROXISOMAL SARCOSINE OXIDASE"/>
    <property type="match status" value="1"/>
</dbReference>
<organism evidence="6 7">
    <name type="scientific">Nostoc minutum NIES-26</name>
    <dbReference type="NCBI Taxonomy" id="1844469"/>
    <lineage>
        <taxon>Bacteria</taxon>
        <taxon>Bacillati</taxon>
        <taxon>Cyanobacteriota</taxon>
        <taxon>Cyanophyceae</taxon>
        <taxon>Nostocales</taxon>
        <taxon>Nostocaceae</taxon>
        <taxon>Nostoc</taxon>
    </lineage>
</organism>